<dbReference type="Proteomes" id="UP000799444">
    <property type="component" value="Unassembled WGS sequence"/>
</dbReference>
<reference evidence="1" key="1">
    <citation type="journal article" date="2020" name="Stud. Mycol.">
        <title>101 Dothideomycetes genomes: a test case for predicting lifestyles and emergence of pathogens.</title>
        <authorList>
            <person name="Haridas S."/>
            <person name="Albert R."/>
            <person name="Binder M."/>
            <person name="Bloem J."/>
            <person name="Labutti K."/>
            <person name="Salamov A."/>
            <person name="Andreopoulos B."/>
            <person name="Baker S."/>
            <person name="Barry K."/>
            <person name="Bills G."/>
            <person name="Bluhm B."/>
            <person name="Cannon C."/>
            <person name="Castanera R."/>
            <person name="Culley D."/>
            <person name="Daum C."/>
            <person name="Ezra D."/>
            <person name="Gonzalez J."/>
            <person name="Henrissat B."/>
            <person name="Kuo A."/>
            <person name="Liang C."/>
            <person name="Lipzen A."/>
            <person name="Lutzoni F."/>
            <person name="Magnuson J."/>
            <person name="Mondo S."/>
            <person name="Nolan M."/>
            <person name="Ohm R."/>
            <person name="Pangilinan J."/>
            <person name="Park H.-J."/>
            <person name="Ramirez L."/>
            <person name="Alfaro M."/>
            <person name="Sun H."/>
            <person name="Tritt A."/>
            <person name="Yoshinaga Y."/>
            <person name="Zwiers L.-H."/>
            <person name="Turgeon B."/>
            <person name="Goodwin S."/>
            <person name="Spatafora J."/>
            <person name="Crous P."/>
            <person name="Grigoriev I."/>
        </authorList>
    </citation>
    <scope>NUCLEOTIDE SEQUENCE</scope>
    <source>
        <strain evidence="1">CBS 125425</strain>
    </source>
</reference>
<protein>
    <submittedName>
        <fullName evidence="1">Uncharacterized protein</fullName>
    </submittedName>
</protein>
<evidence type="ECO:0000313" key="1">
    <source>
        <dbReference type="EMBL" id="KAF2726817.1"/>
    </source>
</evidence>
<evidence type="ECO:0000313" key="2">
    <source>
        <dbReference type="Proteomes" id="UP000799444"/>
    </source>
</evidence>
<proteinExistence type="predicted"/>
<sequence>MDQLSSIDRAQQVYKPTVILNSTADWRLWYTIKKEQATQKEIWQYVDPDTILSFAQANPEPVEPQLQDYAIAEVAKRKAQSSTPLTPLNRSHLTADERILWREDKADWQQEWQRWTTRKKHYEDFAYEILVSVGRTYVYIIDSVHDPRKRLQLLQQRFSLGVWDRQETVRAQYKALQKRPKSANLDKWFDDWIQVCALGVEAEIPEFKDESPQKDFCVAIQGLDDTWKSQRLQELISYKN</sequence>
<comment type="caution">
    <text evidence="1">The sequence shown here is derived from an EMBL/GenBank/DDBJ whole genome shotgun (WGS) entry which is preliminary data.</text>
</comment>
<keyword evidence="2" id="KW-1185">Reference proteome</keyword>
<organism evidence="1 2">
    <name type="scientific">Polyplosphaeria fusca</name>
    <dbReference type="NCBI Taxonomy" id="682080"/>
    <lineage>
        <taxon>Eukaryota</taxon>
        <taxon>Fungi</taxon>
        <taxon>Dikarya</taxon>
        <taxon>Ascomycota</taxon>
        <taxon>Pezizomycotina</taxon>
        <taxon>Dothideomycetes</taxon>
        <taxon>Pleosporomycetidae</taxon>
        <taxon>Pleosporales</taxon>
        <taxon>Tetraplosphaeriaceae</taxon>
        <taxon>Polyplosphaeria</taxon>
    </lineage>
</organism>
<dbReference type="AlphaFoldDB" id="A0A9P4QL95"/>
<gene>
    <name evidence="1" type="ORF">EJ04DRAFT_506670</name>
</gene>
<feature type="non-terminal residue" evidence="1">
    <location>
        <position position="240"/>
    </location>
</feature>
<dbReference type="OrthoDB" id="3713149at2759"/>
<name>A0A9P4QL95_9PLEO</name>
<dbReference type="EMBL" id="ML996387">
    <property type="protein sequence ID" value="KAF2726817.1"/>
    <property type="molecule type" value="Genomic_DNA"/>
</dbReference>
<accession>A0A9P4QL95</accession>